<proteinExistence type="predicted"/>
<evidence type="ECO:0000313" key="3">
    <source>
        <dbReference type="Proteomes" id="UP000242188"/>
    </source>
</evidence>
<reference evidence="2 3" key="1">
    <citation type="journal article" date="2017" name="Nat. Ecol. Evol.">
        <title>Scallop genome provides insights into evolution of bilaterian karyotype and development.</title>
        <authorList>
            <person name="Wang S."/>
            <person name="Zhang J."/>
            <person name="Jiao W."/>
            <person name="Li J."/>
            <person name="Xun X."/>
            <person name="Sun Y."/>
            <person name="Guo X."/>
            <person name="Huan P."/>
            <person name="Dong B."/>
            <person name="Zhang L."/>
            <person name="Hu X."/>
            <person name="Sun X."/>
            <person name="Wang J."/>
            <person name="Zhao C."/>
            <person name="Wang Y."/>
            <person name="Wang D."/>
            <person name="Huang X."/>
            <person name="Wang R."/>
            <person name="Lv J."/>
            <person name="Li Y."/>
            <person name="Zhang Z."/>
            <person name="Liu B."/>
            <person name="Lu W."/>
            <person name="Hui Y."/>
            <person name="Liang J."/>
            <person name="Zhou Z."/>
            <person name="Hou R."/>
            <person name="Li X."/>
            <person name="Liu Y."/>
            <person name="Li H."/>
            <person name="Ning X."/>
            <person name="Lin Y."/>
            <person name="Zhao L."/>
            <person name="Xing Q."/>
            <person name="Dou J."/>
            <person name="Li Y."/>
            <person name="Mao J."/>
            <person name="Guo H."/>
            <person name="Dou H."/>
            <person name="Li T."/>
            <person name="Mu C."/>
            <person name="Jiang W."/>
            <person name="Fu Q."/>
            <person name="Fu X."/>
            <person name="Miao Y."/>
            <person name="Liu J."/>
            <person name="Yu Q."/>
            <person name="Li R."/>
            <person name="Liao H."/>
            <person name="Li X."/>
            <person name="Kong Y."/>
            <person name="Jiang Z."/>
            <person name="Chourrout D."/>
            <person name="Li R."/>
            <person name="Bao Z."/>
        </authorList>
    </citation>
    <scope>NUCLEOTIDE SEQUENCE [LARGE SCALE GENOMIC DNA]</scope>
    <source>
        <strain evidence="2 3">PY_sf001</strain>
    </source>
</reference>
<feature type="compositionally biased region" description="Basic and acidic residues" evidence="1">
    <location>
        <begin position="475"/>
        <end position="485"/>
    </location>
</feature>
<feature type="compositionally biased region" description="Basic and acidic residues" evidence="1">
    <location>
        <begin position="366"/>
        <end position="387"/>
    </location>
</feature>
<feature type="compositionally biased region" description="Basic and acidic residues" evidence="1">
    <location>
        <begin position="397"/>
        <end position="407"/>
    </location>
</feature>
<feature type="compositionally biased region" description="Basic residues" evidence="1">
    <location>
        <begin position="180"/>
        <end position="191"/>
    </location>
</feature>
<feature type="compositionally biased region" description="Basic and acidic residues" evidence="1">
    <location>
        <begin position="216"/>
        <end position="232"/>
    </location>
</feature>
<evidence type="ECO:0000313" key="2">
    <source>
        <dbReference type="EMBL" id="OWF46843.1"/>
    </source>
</evidence>
<dbReference type="EMBL" id="NEDP02004067">
    <property type="protein sequence ID" value="OWF46843.1"/>
    <property type="molecule type" value="Genomic_DNA"/>
</dbReference>
<feature type="region of interest" description="Disordered" evidence="1">
    <location>
        <begin position="180"/>
        <end position="246"/>
    </location>
</feature>
<sequence>MFSDDIGKFKKILKEDDDILKPYVPSRKVKRELNKISGRLKDCMYDDYRQRMDTPRSNVQIDTELAMLIAAEDDIKQSRRNFRRAVRMIVPSTGPSKEEKHELRELKKNPIRRMYELEDFMRDFDTMPFVATMLVDISLTRIESSIQRRQLALQNLRRVIYEASVTGYYVEAKVSKKARSRTLVKSSKHTSKTAERKSKHASDTTLETSKYTPETAVEKFKHVPGTEREKSKHASGVHNESDSDEDHPFTKVMEIYQAESLRLEKNLEMFNVRLQEYVHSHQSMREVKKVSVRSKRTRRADVKRVRFNIKTVMPEVKTTKPKVIKVTPETIETDKPIEKRVKREKPKDFNHKCRQQEFSEESDVTDVSHHDSQKESDVTDVSHHDSQEESEESDVTDVSHHGSQKESEESDVTDVSHHDSQKESNPPPDKEERTRKIISHPPREKTQTSGDNERADERVPKKKEETNGSVSMKSELSREGKDNAAKQKLVMQPWSDEEEEEESDDDFPQELPLQAMSPHGSDVEITKEPVTLATPTLGSDVEITKEPVTLATPTLGSDVEVTKEPVVLATPTLGSDVEVTKEPVILPLPTLDPMPVYLDNFQASCVLTYLFSSRDDFDEDFEPDYVIPPYESERTVYTGKQHKVYSRLNKETFGQKQRC</sequence>
<feature type="compositionally biased region" description="Acidic residues" evidence="1">
    <location>
        <begin position="495"/>
        <end position="508"/>
    </location>
</feature>
<evidence type="ECO:0000256" key="1">
    <source>
        <dbReference type="SAM" id="MobiDB-lite"/>
    </source>
</evidence>
<protein>
    <submittedName>
        <fullName evidence="2">Uncharacterized protein</fullName>
    </submittedName>
</protein>
<comment type="caution">
    <text evidence="2">The sequence shown here is derived from an EMBL/GenBank/DDBJ whole genome shotgun (WGS) entry which is preliminary data.</text>
</comment>
<name>A0A210QDL6_MIZYE</name>
<keyword evidence="3" id="KW-1185">Reference proteome</keyword>
<accession>A0A210QDL6</accession>
<organism evidence="2 3">
    <name type="scientific">Mizuhopecten yessoensis</name>
    <name type="common">Japanese scallop</name>
    <name type="synonym">Patinopecten yessoensis</name>
    <dbReference type="NCBI Taxonomy" id="6573"/>
    <lineage>
        <taxon>Eukaryota</taxon>
        <taxon>Metazoa</taxon>
        <taxon>Spiralia</taxon>
        <taxon>Lophotrochozoa</taxon>
        <taxon>Mollusca</taxon>
        <taxon>Bivalvia</taxon>
        <taxon>Autobranchia</taxon>
        <taxon>Pteriomorphia</taxon>
        <taxon>Pectinida</taxon>
        <taxon>Pectinoidea</taxon>
        <taxon>Pectinidae</taxon>
        <taxon>Mizuhopecten</taxon>
    </lineage>
</organism>
<gene>
    <name evidence="2" type="ORF">KP79_PYT07087</name>
</gene>
<feature type="compositionally biased region" description="Basic and acidic residues" evidence="1">
    <location>
        <begin position="337"/>
        <end position="357"/>
    </location>
</feature>
<feature type="compositionally biased region" description="Polar residues" evidence="1">
    <location>
        <begin position="203"/>
        <end position="212"/>
    </location>
</feature>
<dbReference type="Proteomes" id="UP000242188">
    <property type="component" value="Unassembled WGS sequence"/>
</dbReference>
<dbReference type="AlphaFoldDB" id="A0A210QDL6"/>
<feature type="compositionally biased region" description="Basic and acidic residues" evidence="1">
    <location>
        <begin position="192"/>
        <end position="202"/>
    </location>
</feature>
<feature type="region of interest" description="Disordered" evidence="1">
    <location>
        <begin position="337"/>
        <end position="517"/>
    </location>
</feature>
<feature type="compositionally biased region" description="Basic and acidic residues" evidence="1">
    <location>
        <begin position="414"/>
        <end position="466"/>
    </location>
</feature>